<name>E4XGJ1_OIKDI</name>
<evidence type="ECO:0000313" key="1">
    <source>
        <dbReference type="EMBL" id="CBY09789.1"/>
    </source>
</evidence>
<dbReference type="AlphaFoldDB" id="E4XGJ1"/>
<keyword evidence="2" id="KW-1185">Reference proteome</keyword>
<dbReference type="InParanoid" id="E4XGJ1"/>
<proteinExistence type="predicted"/>
<gene>
    <name evidence="1" type="ORF">GSOID_T00010602001</name>
</gene>
<reference evidence="1" key="1">
    <citation type="journal article" date="2010" name="Science">
        <title>Plasticity of animal genome architecture unmasked by rapid evolution of a pelagic tunicate.</title>
        <authorList>
            <person name="Denoeud F."/>
            <person name="Henriet S."/>
            <person name="Mungpakdee S."/>
            <person name="Aury J.M."/>
            <person name="Da Silva C."/>
            <person name="Brinkmann H."/>
            <person name="Mikhaleva J."/>
            <person name="Olsen L.C."/>
            <person name="Jubin C."/>
            <person name="Canestro C."/>
            <person name="Bouquet J.M."/>
            <person name="Danks G."/>
            <person name="Poulain J."/>
            <person name="Campsteijn C."/>
            <person name="Adamski M."/>
            <person name="Cross I."/>
            <person name="Yadetie F."/>
            <person name="Muffato M."/>
            <person name="Louis A."/>
            <person name="Butcher S."/>
            <person name="Tsagkogeorga G."/>
            <person name="Konrad A."/>
            <person name="Singh S."/>
            <person name="Jensen M.F."/>
            <person name="Cong E.H."/>
            <person name="Eikeseth-Otteraa H."/>
            <person name="Noel B."/>
            <person name="Anthouard V."/>
            <person name="Porcel B.M."/>
            <person name="Kachouri-Lafond R."/>
            <person name="Nishino A."/>
            <person name="Ugolini M."/>
            <person name="Chourrout P."/>
            <person name="Nishida H."/>
            <person name="Aasland R."/>
            <person name="Huzurbazar S."/>
            <person name="Westhof E."/>
            <person name="Delsuc F."/>
            <person name="Lehrach H."/>
            <person name="Reinhardt R."/>
            <person name="Weissenbach J."/>
            <person name="Roy S.W."/>
            <person name="Artiguenave F."/>
            <person name="Postlethwait J.H."/>
            <person name="Manak J.R."/>
            <person name="Thompson E.M."/>
            <person name="Jaillon O."/>
            <person name="Du Pasquier L."/>
            <person name="Boudinot P."/>
            <person name="Liberles D.A."/>
            <person name="Volff J.N."/>
            <person name="Philippe H."/>
            <person name="Lenhard B."/>
            <person name="Roest Crollius H."/>
            <person name="Wincker P."/>
            <person name="Chourrout D."/>
        </authorList>
    </citation>
    <scope>NUCLEOTIDE SEQUENCE [LARGE SCALE GENOMIC DNA]</scope>
</reference>
<evidence type="ECO:0000313" key="2">
    <source>
        <dbReference type="Proteomes" id="UP000001307"/>
    </source>
</evidence>
<accession>E4XGJ1</accession>
<protein>
    <submittedName>
        <fullName evidence="1">Uncharacterized protein</fullName>
    </submittedName>
</protein>
<organism evidence="1">
    <name type="scientific">Oikopleura dioica</name>
    <name type="common">Tunicate</name>
    <dbReference type="NCBI Taxonomy" id="34765"/>
    <lineage>
        <taxon>Eukaryota</taxon>
        <taxon>Metazoa</taxon>
        <taxon>Chordata</taxon>
        <taxon>Tunicata</taxon>
        <taxon>Appendicularia</taxon>
        <taxon>Copelata</taxon>
        <taxon>Oikopleuridae</taxon>
        <taxon>Oikopleura</taxon>
    </lineage>
</organism>
<dbReference type="EMBL" id="FN653048">
    <property type="protein sequence ID" value="CBY09789.1"/>
    <property type="molecule type" value="Genomic_DNA"/>
</dbReference>
<sequence length="140" mass="15807">MKICAGKVDGVCGFDFTFTRTIDCKFDSTLSKMILIGTLAEEFSLNSKLVIHREVQGDYVIAFVKIEEATKFATELILSRNGHFGGLELWRLHRCAKGRLTFPEDFPDSKLGSKVIKDELTRIATQSRRKAGENLILKHK</sequence>
<dbReference type="Proteomes" id="UP000001307">
    <property type="component" value="Unassembled WGS sequence"/>
</dbReference>